<dbReference type="AlphaFoldDB" id="A0A0R3CSD5"/>
<dbReference type="PANTHER" id="PTHR43080:SF2">
    <property type="entry name" value="CBS DOMAIN-CONTAINING PROTEIN"/>
    <property type="match status" value="1"/>
</dbReference>
<accession>A0A0R3CSD5</accession>
<dbReference type="PROSITE" id="PS50042">
    <property type="entry name" value="CNMP_BINDING_3"/>
    <property type="match status" value="1"/>
</dbReference>
<evidence type="ECO:0000259" key="3">
    <source>
        <dbReference type="PROSITE" id="PS50042"/>
    </source>
</evidence>
<dbReference type="EMBL" id="LJYG01000112">
    <property type="protein sequence ID" value="KRQ00666.1"/>
    <property type="molecule type" value="Genomic_DNA"/>
</dbReference>
<dbReference type="OrthoDB" id="9808528at2"/>
<keyword evidence="6" id="KW-1185">Reference proteome</keyword>
<proteinExistence type="predicted"/>
<gene>
    <name evidence="5" type="ORF">AOQ71_37130</name>
</gene>
<dbReference type="InterPro" id="IPR018490">
    <property type="entry name" value="cNMP-bd_dom_sf"/>
</dbReference>
<dbReference type="SMART" id="SM00100">
    <property type="entry name" value="cNMP"/>
    <property type="match status" value="1"/>
</dbReference>
<dbReference type="Pfam" id="PF00571">
    <property type="entry name" value="CBS"/>
    <property type="match status" value="2"/>
</dbReference>
<dbReference type="PROSITE" id="PS51371">
    <property type="entry name" value="CBS"/>
    <property type="match status" value="1"/>
</dbReference>
<dbReference type="Pfam" id="PF10335">
    <property type="entry name" value="DUF294_C"/>
    <property type="match status" value="1"/>
</dbReference>
<dbReference type="SMART" id="SM00116">
    <property type="entry name" value="CBS"/>
    <property type="match status" value="2"/>
</dbReference>
<evidence type="ECO:0000259" key="4">
    <source>
        <dbReference type="PROSITE" id="PS51371"/>
    </source>
</evidence>
<dbReference type="STRING" id="989370.AOQ71_37130"/>
<dbReference type="InterPro" id="IPR051257">
    <property type="entry name" value="Diverse_CBS-Domain"/>
</dbReference>
<dbReference type="Gene3D" id="3.10.580.10">
    <property type="entry name" value="CBS-domain"/>
    <property type="match status" value="1"/>
</dbReference>
<dbReference type="InterPro" id="IPR000595">
    <property type="entry name" value="cNMP-bd_dom"/>
</dbReference>
<dbReference type="Pfam" id="PF00027">
    <property type="entry name" value="cNMP_binding"/>
    <property type="match status" value="1"/>
</dbReference>
<evidence type="ECO:0000313" key="5">
    <source>
        <dbReference type="EMBL" id="KRQ00666.1"/>
    </source>
</evidence>
<evidence type="ECO:0000313" key="6">
    <source>
        <dbReference type="Proteomes" id="UP000051936"/>
    </source>
</evidence>
<feature type="domain" description="Cyclic nucleotide-binding" evidence="3">
    <location>
        <begin position="11"/>
        <end position="82"/>
    </location>
</feature>
<comment type="caution">
    <text evidence="5">The sequence shown here is derived from an EMBL/GenBank/DDBJ whole genome shotgun (WGS) entry which is preliminary data.</text>
</comment>
<dbReference type="Gene3D" id="2.60.120.10">
    <property type="entry name" value="Jelly Rolls"/>
    <property type="match status" value="1"/>
</dbReference>
<dbReference type="SUPFAM" id="SSF51206">
    <property type="entry name" value="cAMP-binding domain-like"/>
    <property type="match status" value="1"/>
</dbReference>
<keyword evidence="1 2" id="KW-0129">CBS domain</keyword>
<organism evidence="5 6">
    <name type="scientific">Bradyrhizobium manausense</name>
    <dbReference type="NCBI Taxonomy" id="989370"/>
    <lineage>
        <taxon>Bacteria</taxon>
        <taxon>Pseudomonadati</taxon>
        <taxon>Pseudomonadota</taxon>
        <taxon>Alphaproteobacteria</taxon>
        <taxon>Hyphomicrobiales</taxon>
        <taxon>Nitrobacteraceae</taxon>
        <taxon>Bradyrhizobium</taxon>
    </lineage>
</organism>
<dbReference type="InterPro" id="IPR005105">
    <property type="entry name" value="GlnD_Uridyltrans_N"/>
</dbReference>
<name>A0A0R3CSD5_9BRAD</name>
<dbReference type="CDD" id="cd04589">
    <property type="entry name" value="CBS_pair_CAP-ED_NT_Pol-beta-like_DUF294_assoc"/>
    <property type="match status" value="1"/>
</dbReference>
<dbReference type="InterPro" id="IPR000644">
    <property type="entry name" value="CBS_dom"/>
</dbReference>
<evidence type="ECO:0000256" key="2">
    <source>
        <dbReference type="PROSITE-ProRule" id="PRU00703"/>
    </source>
</evidence>
<dbReference type="SUPFAM" id="SSF54631">
    <property type="entry name" value="CBS-domain pair"/>
    <property type="match status" value="1"/>
</dbReference>
<dbReference type="Proteomes" id="UP000051936">
    <property type="component" value="Unassembled WGS sequence"/>
</dbReference>
<reference evidence="5 6" key="1">
    <citation type="submission" date="2015-09" db="EMBL/GenBank/DDBJ databases">
        <title>Draft Genome Sequence of Bradyrhizobium manausense Strain BR 3351T, a Novel Symbiotic Nitrogen-Fixing Alphaproteobacterium Isolated from Brazilian Amazon Rain Forest.</title>
        <authorList>
            <person name="De Araujo J.L."/>
            <person name="Zilli J.E."/>
        </authorList>
    </citation>
    <scope>NUCLEOTIDE SEQUENCE [LARGE SCALE GENOMIC DNA]</scope>
    <source>
        <strain evidence="5 6">BR3351</strain>
    </source>
</reference>
<dbReference type="RefSeq" id="WP_057757909.1">
    <property type="nucleotide sequence ID" value="NZ_LJYG01000112.1"/>
</dbReference>
<evidence type="ECO:0000256" key="1">
    <source>
        <dbReference type="ARBA" id="ARBA00023122"/>
    </source>
</evidence>
<dbReference type="PANTHER" id="PTHR43080">
    <property type="entry name" value="CBS DOMAIN-CONTAINING PROTEIN CBSX3, MITOCHONDRIAL"/>
    <property type="match status" value="1"/>
</dbReference>
<feature type="domain" description="CBS" evidence="4">
    <location>
        <begin position="213"/>
        <end position="268"/>
    </location>
</feature>
<dbReference type="InterPro" id="IPR014710">
    <property type="entry name" value="RmlC-like_jellyroll"/>
</dbReference>
<dbReference type="Pfam" id="PF03445">
    <property type="entry name" value="DUF294"/>
    <property type="match status" value="1"/>
</dbReference>
<dbReference type="InterPro" id="IPR018821">
    <property type="entry name" value="DUF294_put_nucleoTrafse_sb-bd"/>
</dbReference>
<dbReference type="GO" id="GO:0008773">
    <property type="term" value="F:[protein-PII] uridylyltransferase activity"/>
    <property type="evidence" value="ECO:0007669"/>
    <property type="project" value="InterPro"/>
</dbReference>
<protein>
    <recommendedName>
        <fullName evidence="7">Cyclic nucleotide-binding protein</fullName>
    </recommendedName>
</protein>
<dbReference type="CDD" id="cd05401">
    <property type="entry name" value="NT_GlnE_GlnD_like"/>
    <property type="match status" value="1"/>
</dbReference>
<dbReference type="CDD" id="cd00038">
    <property type="entry name" value="CAP_ED"/>
    <property type="match status" value="1"/>
</dbReference>
<evidence type="ECO:0008006" key="7">
    <source>
        <dbReference type="Google" id="ProtNLM"/>
    </source>
</evidence>
<sequence length="600" mass="66392">MPKAFDIGNPPFDRLTPNEAETLRSALDIAYFSPGEAIIRRDAPAEALYVVIKGIVEERSEVDLLALLGPKDTFDSRALVHDHSGHQFFARDETLCYVIPRKVALDLIRANPRFAAFFYREISRKLDELANDEEARRYGSLMHAKVGDLFLHPPVFLAAGDTIETAGHLMREINSNALFVRDGERVGIITGMNLSKAVVLGRQSIQTAVGTLANYDIVSLRRDDFVSSALLLMTKHNKRRLAVREDEEFVGILEEIDLLGFLAGSAQVTAGRIDRASSRQDLATAAREIETQTRVLRRQGVKVEVIAEIVSDLNRRLLSRVFDMVAPAKLRTGSCLIVMGSEGRGEQTVRTDQDNGLILAGPVQGEILDAFRHDFFDALQSFGFPPCPGDIMVRNPAWSRPLADYLADLRRWIVLPDQAGHMNVAIIYDAQAIAGDEQLLDDAKTALIDMTRGEQAFMAHFARAVDAFETPIGLFNNLITSEGTGDALDLKKGGIFPIVHGIRSLALGQGLRETSTDKRISRLCDLGVLQADFGRDLKQAFRFLLMLRLDGQLAASAGASGTLVRPSHLSSMERHLLRDALQVVKKFREIVGHHFKLGMF</sequence>
<dbReference type="InterPro" id="IPR046342">
    <property type="entry name" value="CBS_dom_sf"/>
</dbReference>